<accession>D0WEY8</accession>
<keyword evidence="2" id="KW-1185">Reference proteome</keyword>
<gene>
    <name evidence="1" type="ORF">HMPREF0762_00374</name>
</gene>
<comment type="caution">
    <text evidence="1">The sequence shown here is derived from an EMBL/GenBank/DDBJ whole genome shotgun (WGS) entry which is preliminary data.</text>
</comment>
<protein>
    <submittedName>
        <fullName evidence="1">Uncharacterized protein</fullName>
    </submittedName>
</protein>
<reference evidence="1" key="1">
    <citation type="submission" date="2009-10" db="EMBL/GenBank/DDBJ databases">
        <authorList>
            <person name="Weinstock G."/>
            <person name="Sodergren E."/>
            <person name="Clifton S."/>
            <person name="Fulton L."/>
            <person name="Fulton B."/>
            <person name="Courtney L."/>
            <person name="Fronick C."/>
            <person name="Harrison M."/>
            <person name="Strong C."/>
            <person name="Farmer C."/>
            <person name="Delahaunty K."/>
            <person name="Markovic C."/>
            <person name="Hall O."/>
            <person name="Minx P."/>
            <person name="Tomlinson C."/>
            <person name="Mitreva M."/>
            <person name="Nelson J."/>
            <person name="Hou S."/>
            <person name="Wollam A."/>
            <person name="Pepin K.H."/>
            <person name="Johnson M."/>
            <person name="Bhonagiri V."/>
            <person name="Nash W.E."/>
            <person name="Warren W."/>
            <person name="Chinwalla A."/>
            <person name="Mardis E.R."/>
            <person name="Wilson R.K."/>
        </authorList>
    </citation>
    <scope>NUCLEOTIDE SEQUENCE [LARGE SCALE GENOMIC DNA]</scope>
    <source>
        <strain evidence="1">ATCC 700122</strain>
    </source>
</reference>
<dbReference type="HOGENOM" id="CLU_3103874_0_0_11"/>
<dbReference type="STRING" id="649764.HMPREF0762_00374"/>
<name>D0WEY8_SLAES</name>
<organism evidence="1 2">
    <name type="scientific">Slackia exigua (strain ATCC 700122 / DSM 15923 / CIP 105133 / JCM 11022 / KCTC 5966 / S-7)</name>
    <dbReference type="NCBI Taxonomy" id="649764"/>
    <lineage>
        <taxon>Bacteria</taxon>
        <taxon>Bacillati</taxon>
        <taxon>Actinomycetota</taxon>
        <taxon>Coriobacteriia</taxon>
        <taxon>Eggerthellales</taxon>
        <taxon>Eggerthellaceae</taxon>
        <taxon>Slackia</taxon>
    </lineage>
</organism>
<evidence type="ECO:0000313" key="2">
    <source>
        <dbReference type="Proteomes" id="UP000006001"/>
    </source>
</evidence>
<sequence length="51" mass="5560">MRHRSLGGAADRPILLARERPADAGLSSICTYRDETGMHRHAAASRPTSRS</sequence>
<evidence type="ECO:0000313" key="1">
    <source>
        <dbReference type="EMBL" id="EEZ62276.1"/>
    </source>
</evidence>
<dbReference type="AlphaFoldDB" id="D0WEY8"/>
<proteinExistence type="predicted"/>
<dbReference type="Proteomes" id="UP000006001">
    <property type="component" value="Unassembled WGS sequence"/>
</dbReference>
<dbReference type="EMBL" id="ACUX02000004">
    <property type="protein sequence ID" value="EEZ62276.1"/>
    <property type="molecule type" value="Genomic_DNA"/>
</dbReference>